<dbReference type="WBParaSite" id="Gr19_v10_g16005.t1">
    <property type="protein sequence ID" value="Gr19_v10_g16005.t1"/>
    <property type="gene ID" value="Gr19_v10_g16005"/>
</dbReference>
<keyword evidence="2" id="KW-1185">Reference proteome</keyword>
<keyword evidence="1" id="KW-0175">Coiled coil</keyword>
<dbReference type="AlphaFoldDB" id="A0A914HD36"/>
<evidence type="ECO:0000256" key="1">
    <source>
        <dbReference type="SAM" id="Coils"/>
    </source>
</evidence>
<organism evidence="2 3">
    <name type="scientific">Globodera rostochiensis</name>
    <name type="common">Golden nematode worm</name>
    <name type="synonym">Heterodera rostochiensis</name>
    <dbReference type="NCBI Taxonomy" id="31243"/>
    <lineage>
        <taxon>Eukaryota</taxon>
        <taxon>Metazoa</taxon>
        <taxon>Ecdysozoa</taxon>
        <taxon>Nematoda</taxon>
        <taxon>Chromadorea</taxon>
        <taxon>Rhabditida</taxon>
        <taxon>Tylenchina</taxon>
        <taxon>Tylenchomorpha</taxon>
        <taxon>Tylenchoidea</taxon>
        <taxon>Heteroderidae</taxon>
        <taxon>Heteroderinae</taxon>
        <taxon>Globodera</taxon>
    </lineage>
</organism>
<feature type="coiled-coil region" evidence="1">
    <location>
        <begin position="44"/>
        <end position="76"/>
    </location>
</feature>
<evidence type="ECO:0000313" key="3">
    <source>
        <dbReference type="WBParaSite" id="Gr19_v10_g16005.t1"/>
    </source>
</evidence>
<proteinExistence type="predicted"/>
<protein>
    <submittedName>
        <fullName evidence="3">Uncharacterized protein</fullName>
    </submittedName>
</protein>
<dbReference type="Proteomes" id="UP000887572">
    <property type="component" value="Unplaced"/>
</dbReference>
<name>A0A914HD36_GLORO</name>
<evidence type="ECO:0000313" key="2">
    <source>
        <dbReference type="Proteomes" id="UP000887572"/>
    </source>
</evidence>
<reference evidence="3" key="1">
    <citation type="submission" date="2022-11" db="UniProtKB">
        <authorList>
            <consortium name="WormBaseParasite"/>
        </authorList>
    </citation>
    <scope>IDENTIFICATION</scope>
</reference>
<sequence length="96" mass="11214">MRYVIRELNGQKEHRLKKNDQIQQNNGKQCKAKQEEEQAKLDQLKHLGEKIKQMELELMKEEAKDVKEELKDMKKGDPYGSMGSIVEFILKGGKNI</sequence>
<accession>A0A914HD36</accession>